<feature type="transmembrane region" description="Helical" evidence="6">
    <location>
        <begin position="41"/>
        <end position="65"/>
    </location>
</feature>
<evidence type="ECO:0000256" key="2">
    <source>
        <dbReference type="ARBA" id="ARBA00022448"/>
    </source>
</evidence>
<sequence>MAIQQKGFLQYIMRGSLVAQISIGLIAGILLAWLAPSVAKSAGILGTLFIGALKAAAPVLVWVLVMSSIANHKARQKSSVLGHVLNS</sequence>
<protein>
    <submittedName>
        <fullName evidence="8">Serine/threonine transporter SstT</fullName>
    </submittedName>
</protein>
<keyword evidence="4 6" id="KW-1133">Transmembrane helix</keyword>
<dbReference type="AlphaFoldDB" id="A0A2G0QG23"/>
<comment type="subcellular location">
    <subcellularLocation>
        <location evidence="1">Membrane</location>
        <topology evidence="1">Multi-pass membrane protein</topology>
    </subcellularLocation>
</comment>
<evidence type="ECO:0000313" key="7">
    <source>
        <dbReference type="EMBL" id="AOM42186.1"/>
    </source>
</evidence>
<evidence type="ECO:0000256" key="6">
    <source>
        <dbReference type="SAM" id="Phobius"/>
    </source>
</evidence>
<dbReference type="Pfam" id="PF00375">
    <property type="entry name" value="SDF"/>
    <property type="match status" value="1"/>
</dbReference>
<reference evidence="7 9" key="1">
    <citation type="submission" date="2016-06" db="EMBL/GenBank/DDBJ databases">
        <title>Bacterial characters and pathogenicity of Xenorhabdus hominickii from an entomopathogenic nematode, Steinernema monticolum.</title>
        <authorList>
            <person name="Park Y."/>
            <person name="Kim Y."/>
        </authorList>
    </citation>
    <scope>NUCLEOTIDE SEQUENCE [LARGE SCALE GENOMIC DNA]</scope>
    <source>
        <strain evidence="7 9">ANU1</strain>
    </source>
</reference>
<evidence type="ECO:0000256" key="4">
    <source>
        <dbReference type="ARBA" id="ARBA00022989"/>
    </source>
</evidence>
<evidence type="ECO:0000256" key="3">
    <source>
        <dbReference type="ARBA" id="ARBA00022692"/>
    </source>
</evidence>
<dbReference type="EMBL" id="NJAI01000001">
    <property type="protein sequence ID" value="PHM58185.1"/>
    <property type="molecule type" value="Genomic_DNA"/>
</dbReference>
<gene>
    <name evidence="7" type="ORF">A9255_17465</name>
    <name evidence="8" type="ORF">Xhom_01198</name>
</gene>
<proteinExistence type="predicted"/>
<feature type="transmembrane region" description="Helical" evidence="6">
    <location>
        <begin position="12"/>
        <end position="35"/>
    </location>
</feature>
<name>A0A2G0QG23_XENHO</name>
<dbReference type="InterPro" id="IPR036458">
    <property type="entry name" value="Na:dicarbo_symporter_sf"/>
</dbReference>
<keyword evidence="2" id="KW-0813">Transport</keyword>
<dbReference type="GO" id="GO:0016020">
    <property type="term" value="C:membrane"/>
    <property type="evidence" value="ECO:0007669"/>
    <property type="project" value="UniProtKB-SubCell"/>
</dbReference>
<dbReference type="GO" id="GO:0015293">
    <property type="term" value="F:symporter activity"/>
    <property type="evidence" value="ECO:0007669"/>
    <property type="project" value="InterPro"/>
</dbReference>
<dbReference type="KEGG" id="xho:A9255_17465"/>
<keyword evidence="3 6" id="KW-0812">Transmembrane</keyword>
<evidence type="ECO:0000256" key="1">
    <source>
        <dbReference type="ARBA" id="ARBA00004141"/>
    </source>
</evidence>
<organism evidence="8 10">
    <name type="scientific">Xenorhabdus hominickii</name>
    <dbReference type="NCBI Taxonomy" id="351679"/>
    <lineage>
        <taxon>Bacteria</taxon>
        <taxon>Pseudomonadati</taxon>
        <taxon>Pseudomonadota</taxon>
        <taxon>Gammaproteobacteria</taxon>
        <taxon>Enterobacterales</taxon>
        <taxon>Morganellaceae</taxon>
        <taxon>Xenorhabdus</taxon>
    </lineage>
</organism>
<evidence type="ECO:0000313" key="9">
    <source>
        <dbReference type="Proteomes" id="UP000094600"/>
    </source>
</evidence>
<keyword evidence="5 6" id="KW-0472">Membrane</keyword>
<dbReference type="SUPFAM" id="SSF118215">
    <property type="entry name" value="Proton glutamate symport protein"/>
    <property type="match status" value="1"/>
</dbReference>
<evidence type="ECO:0000256" key="5">
    <source>
        <dbReference type="ARBA" id="ARBA00023136"/>
    </source>
</evidence>
<evidence type="ECO:0000313" key="8">
    <source>
        <dbReference type="EMBL" id="PHM58185.1"/>
    </source>
</evidence>
<dbReference type="Proteomes" id="UP000094600">
    <property type="component" value="Chromosome"/>
</dbReference>
<reference evidence="8 10" key="2">
    <citation type="journal article" date="2017" name="Nat. Microbiol.">
        <title>Natural product diversity associated with the nematode symbionts Photorhabdus and Xenorhabdus.</title>
        <authorList>
            <person name="Tobias N.J."/>
            <person name="Wolff H."/>
            <person name="Djahanschiri B."/>
            <person name="Grundmann F."/>
            <person name="Kronenwerth M."/>
            <person name="Shi Y.M."/>
            <person name="Simonyi S."/>
            <person name="Grun P."/>
            <person name="Shapiro-Ilan D."/>
            <person name="Pidot S.J."/>
            <person name="Stinear T.P."/>
            <person name="Ebersberger I."/>
            <person name="Bode H.B."/>
        </authorList>
    </citation>
    <scope>NUCLEOTIDE SEQUENCE [LARGE SCALE GENOMIC DNA]</scope>
    <source>
        <strain evidence="8 10">DSM 17903</strain>
    </source>
</reference>
<keyword evidence="9" id="KW-1185">Reference proteome</keyword>
<dbReference type="EMBL" id="CP016176">
    <property type="protein sequence ID" value="AOM42186.1"/>
    <property type="molecule type" value="Genomic_DNA"/>
</dbReference>
<accession>A0A2G0QG23</accession>
<evidence type="ECO:0000313" key="10">
    <source>
        <dbReference type="Proteomes" id="UP000225433"/>
    </source>
</evidence>
<dbReference type="Gene3D" id="1.10.3860.10">
    <property type="entry name" value="Sodium:dicarboxylate symporter"/>
    <property type="match status" value="1"/>
</dbReference>
<dbReference type="Proteomes" id="UP000225433">
    <property type="component" value="Unassembled WGS sequence"/>
</dbReference>
<dbReference type="InterPro" id="IPR001991">
    <property type="entry name" value="Na-dicarboxylate_symporter"/>
</dbReference>